<name>A0ABP4WQS2_9MICO</name>
<accession>A0ABP4WQS2</accession>
<proteinExistence type="predicted"/>
<dbReference type="InterPro" id="IPR009061">
    <property type="entry name" value="DNA-bd_dom_put_sf"/>
</dbReference>
<comment type="caution">
    <text evidence="1">The sequence shown here is derived from an EMBL/GenBank/DDBJ whole genome shotgun (WGS) entry which is preliminary data.</text>
</comment>
<dbReference type="EMBL" id="BAAAPN010000046">
    <property type="protein sequence ID" value="GAA1760393.1"/>
    <property type="molecule type" value="Genomic_DNA"/>
</dbReference>
<organism evidence="1 2">
    <name type="scientific">Nostocoides vanveenii</name>
    <dbReference type="NCBI Taxonomy" id="330835"/>
    <lineage>
        <taxon>Bacteria</taxon>
        <taxon>Bacillati</taxon>
        <taxon>Actinomycetota</taxon>
        <taxon>Actinomycetes</taxon>
        <taxon>Micrococcales</taxon>
        <taxon>Intrasporangiaceae</taxon>
        <taxon>Nostocoides</taxon>
    </lineage>
</organism>
<dbReference type="Proteomes" id="UP001501475">
    <property type="component" value="Unassembled WGS sequence"/>
</dbReference>
<sequence>MTLKTRRQFETLARAAERTGLSTRTLRRRIAVGDLVAYRNGPRVIRLDPDDVDRLMVRIPTAG</sequence>
<evidence type="ECO:0000313" key="2">
    <source>
        <dbReference type="Proteomes" id="UP001501475"/>
    </source>
</evidence>
<protein>
    <recommendedName>
        <fullName evidence="3">Helix-turn-helix domain-containing protein</fullName>
    </recommendedName>
</protein>
<gene>
    <name evidence="1" type="ORF">GCM10009810_19870</name>
</gene>
<dbReference type="SUPFAM" id="SSF46955">
    <property type="entry name" value="Putative DNA-binding domain"/>
    <property type="match status" value="1"/>
</dbReference>
<keyword evidence="2" id="KW-1185">Reference proteome</keyword>
<evidence type="ECO:0000313" key="1">
    <source>
        <dbReference type="EMBL" id="GAA1760393.1"/>
    </source>
</evidence>
<evidence type="ECO:0008006" key="3">
    <source>
        <dbReference type="Google" id="ProtNLM"/>
    </source>
</evidence>
<reference evidence="2" key="1">
    <citation type="journal article" date="2019" name="Int. J. Syst. Evol. Microbiol.">
        <title>The Global Catalogue of Microorganisms (GCM) 10K type strain sequencing project: providing services to taxonomists for standard genome sequencing and annotation.</title>
        <authorList>
            <consortium name="The Broad Institute Genomics Platform"/>
            <consortium name="The Broad Institute Genome Sequencing Center for Infectious Disease"/>
            <person name="Wu L."/>
            <person name="Ma J."/>
        </authorList>
    </citation>
    <scope>NUCLEOTIDE SEQUENCE [LARGE SCALE GENOMIC DNA]</scope>
    <source>
        <strain evidence="2">JCM 15591</strain>
    </source>
</reference>
<dbReference type="RefSeq" id="WP_344065507.1">
    <property type="nucleotide sequence ID" value="NZ_BAAAPN010000046.1"/>
</dbReference>